<keyword evidence="2" id="KW-1185">Reference proteome</keyword>
<dbReference type="Proteomes" id="UP000472241">
    <property type="component" value="Unplaced"/>
</dbReference>
<evidence type="ECO:0008006" key="3">
    <source>
        <dbReference type="Google" id="ProtNLM"/>
    </source>
</evidence>
<sequence>MTTLKKKLIAPITEEATVPNNKITIVGVGQVGIACAISILGKCYLETSTTGKS</sequence>
<dbReference type="SUPFAM" id="SSF51735">
    <property type="entry name" value="NAD(P)-binding Rossmann-fold domains"/>
    <property type="match status" value="1"/>
</dbReference>
<evidence type="ECO:0000313" key="1">
    <source>
        <dbReference type="Ensembl" id="ENSLCNP00005005940.1"/>
    </source>
</evidence>
<dbReference type="Ensembl" id="ENSLCNT00005006688.1">
    <property type="protein sequence ID" value="ENSLCNP00005005940.1"/>
    <property type="gene ID" value="ENSLCNG00005003975.1"/>
</dbReference>
<organism evidence="1 2">
    <name type="scientific">Lynx canadensis</name>
    <name type="common">Canada lynx</name>
    <name type="synonym">Felis canadensis</name>
    <dbReference type="NCBI Taxonomy" id="61383"/>
    <lineage>
        <taxon>Eukaryota</taxon>
        <taxon>Metazoa</taxon>
        <taxon>Chordata</taxon>
        <taxon>Craniata</taxon>
        <taxon>Vertebrata</taxon>
        <taxon>Euteleostomi</taxon>
        <taxon>Mammalia</taxon>
        <taxon>Eutheria</taxon>
        <taxon>Laurasiatheria</taxon>
        <taxon>Carnivora</taxon>
        <taxon>Feliformia</taxon>
        <taxon>Felidae</taxon>
        <taxon>Felinae</taxon>
        <taxon>Lynx</taxon>
    </lineage>
</organism>
<evidence type="ECO:0000313" key="2">
    <source>
        <dbReference type="Proteomes" id="UP000472241"/>
    </source>
</evidence>
<dbReference type="PROSITE" id="PS51257">
    <property type="entry name" value="PROKAR_LIPOPROTEIN"/>
    <property type="match status" value="1"/>
</dbReference>
<dbReference type="InterPro" id="IPR036291">
    <property type="entry name" value="NAD(P)-bd_dom_sf"/>
</dbReference>
<proteinExistence type="predicted"/>
<accession>A0A667H3X1</accession>
<name>A0A667H3X1_LYNCA</name>
<reference evidence="1" key="2">
    <citation type="submission" date="2025-09" db="UniProtKB">
        <authorList>
            <consortium name="Ensembl"/>
        </authorList>
    </citation>
    <scope>IDENTIFICATION</scope>
</reference>
<dbReference type="Gene3D" id="3.40.50.720">
    <property type="entry name" value="NAD(P)-binding Rossmann-like Domain"/>
    <property type="match status" value="1"/>
</dbReference>
<dbReference type="AlphaFoldDB" id="A0A667H3X1"/>
<protein>
    <recommendedName>
        <fullName evidence="3">Lactate/malate dehydrogenase N-terminal domain-containing protein</fullName>
    </recommendedName>
</protein>
<reference evidence="1" key="1">
    <citation type="submission" date="2025-08" db="UniProtKB">
        <authorList>
            <consortium name="Ensembl"/>
        </authorList>
    </citation>
    <scope>IDENTIFICATION</scope>
</reference>